<dbReference type="InterPro" id="IPR015196">
    <property type="entry name" value="PngaseF_N"/>
</dbReference>
<dbReference type="InterPro" id="IPR015197">
    <property type="entry name" value="PngaseF_C"/>
</dbReference>
<dbReference type="NCBIfam" id="TIGR04183">
    <property type="entry name" value="Por_Secre_tail"/>
    <property type="match status" value="1"/>
</dbReference>
<dbReference type="InterPro" id="IPR026444">
    <property type="entry name" value="Secre_tail"/>
</dbReference>
<dbReference type="OrthoDB" id="626993at2"/>
<dbReference type="Gene3D" id="2.60.120.230">
    <property type="match status" value="2"/>
</dbReference>
<evidence type="ECO:0000256" key="2">
    <source>
        <dbReference type="ARBA" id="ARBA00023157"/>
    </source>
</evidence>
<dbReference type="SMART" id="SM01290">
    <property type="entry name" value="N-glycanase_N"/>
    <property type="match status" value="1"/>
</dbReference>
<keyword evidence="1 3" id="KW-0732">Signal</keyword>
<dbReference type="Pfam" id="PF18962">
    <property type="entry name" value="Por_Secre_tail"/>
    <property type="match status" value="1"/>
</dbReference>
<keyword evidence="6" id="KW-1185">Reference proteome</keyword>
<organism evidence="5 6">
    <name type="scientific">Flavobacterium alkalisoli</name>
    <dbReference type="NCBI Taxonomy" id="2602769"/>
    <lineage>
        <taxon>Bacteria</taxon>
        <taxon>Pseudomonadati</taxon>
        <taxon>Bacteroidota</taxon>
        <taxon>Flavobacteriia</taxon>
        <taxon>Flavobacteriales</taxon>
        <taxon>Flavobacteriaceae</taxon>
        <taxon>Flavobacterium</taxon>
    </lineage>
</organism>
<dbReference type="InterPro" id="IPR014784">
    <property type="entry name" value="Cu2_ascorb_mOase-like_C"/>
</dbReference>
<evidence type="ECO:0000256" key="3">
    <source>
        <dbReference type="SAM" id="SignalP"/>
    </source>
</evidence>
<evidence type="ECO:0000313" key="5">
    <source>
        <dbReference type="EMBL" id="QEE50827.1"/>
    </source>
</evidence>
<reference evidence="5 6" key="1">
    <citation type="submission" date="2019-08" db="EMBL/GenBank/DDBJ databases">
        <title>Flavobacterium alkalisoli sp. nov., isolated from rhizosphere soil of Suaeda salsa.</title>
        <authorList>
            <person name="Sun J.-Q."/>
            <person name="Xu L."/>
        </authorList>
    </citation>
    <scope>NUCLEOTIDE SEQUENCE [LARGE SCALE GENOMIC DNA]</scope>
    <source>
        <strain evidence="5 6">XS-5</strain>
    </source>
</reference>
<dbReference type="KEGG" id="fak:FUA48_14940"/>
<accession>A0A5B9G1C6</accession>
<protein>
    <submittedName>
        <fullName evidence="5">T9SS type A sorting domain-containing protein</fullName>
    </submittedName>
</protein>
<dbReference type="SUPFAM" id="SSF49742">
    <property type="entry name" value="PHM/PNGase F"/>
    <property type="match status" value="1"/>
</dbReference>
<dbReference type="PROSITE" id="PS50853">
    <property type="entry name" value="FN3"/>
    <property type="match status" value="1"/>
</dbReference>
<dbReference type="InterPro" id="IPR008977">
    <property type="entry name" value="PHM/PNGase_F_dom_sf"/>
</dbReference>
<sequence length="576" mass="64414">MKKNTLSKLFTTKNSRSLKNKLKVSCSVLMLILTGQVKAQETITLYDGVLFYGGYTPLLADEDLYETIPSDVLRFSNSLYTRKITDAELDLIGNTLEMDVTIEAACDNYDRLGHVFLAFTPKEASTYVSADVPRVEIGRFITPFMNKNVSPNNVSYHYKADNISEILSDATVRAQYDIWVELQVFGTTGAGQTQVAGCADHLDTFRATLSLTTNNDSGIVYEDDMFFMPLIARQNLNNYNATDVPGETTKIINFSLATQQENLKLYLITSKHGANEGGEEYVRRRHYVYLDNTLIYQYIPGGKDCEPYRQYNTQGNGIYGSSAKPLRGWIYWNNWCPGDAIPTLEVNLGTLPAGDHTIKIDVPDAEFVDAQGQIPLSAYIQNRESGDNSMCTMPANFTAQAISDNEIMVNWDEIGNAEEWEVLYGKIYNSNGQTTYAILGEEDYLEVTGGESEGIATENVQANTVYQVFVRSKCGNNANSLWSEPRYVQTQQLSVADNELVSFTYYPNPVIDNLFLSSQDDEITAIAMYDIQGREVLSENITGNDAVINMINFPTGIYLLKVNISGKSQTYKVEKK</sequence>
<feature type="chain" id="PRO_5022856720" evidence="3">
    <location>
        <begin position="40"/>
        <end position="576"/>
    </location>
</feature>
<dbReference type="Gene3D" id="2.60.40.10">
    <property type="entry name" value="Immunoglobulins"/>
    <property type="match status" value="1"/>
</dbReference>
<dbReference type="InterPro" id="IPR003961">
    <property type="entry name" value="FN3_dom"/>
</dbReference>
<dbReference type="Pfam" id="PF09112">
    <property type="entry name" value="N-glycanase_N"/>
    <property type="match status" value="1"/>
</dbReference>
<dbReference type="RefSeq" id="WP_147584273.1">
    <property type="nucleotide sequence ID" value="NZ_CP042831.1"/>
</dbReference>
<dbReference type="Proteomes" id="UP000321222">
    <property type="component" value="Chromosome"/>
</dbReference>
<dbReference type="AlphaFoldDB" id="A0A5B9G1C6"/>
<keyword evidence="2" id="KW-1015">Disulfide bond</keyword>
<evidence type="ECO:0000256" key="1">
    <source>
        <dbReference type="ARBA" id="ARBA00022729"/>
    </source>
</evidence>
<dbReference type="InterPro" id="IPR013783">
    <property type="entry name" value="Ig-like_fold"/>
</dbReference>
<dbReference type="GO" id="GO:0016715">
    <property type="term" value="F:oxidoreductase activity, acting on paired donors, with incorporation or reduction of molecular oxygen, reduced ascorbate as one donor, and incorporation of one atom of oxygen"/>
    <property type="evidence" value="ECO:0007669"/>
    <property type="project" value="InterPro"/>
</dbReference>
<dbReference type="InterPro" id="IPR036116">
    <property type="entry name" value="FN3_sf"/>
</dbReference>
<name>A0A5B9G1C6_9FLAO</name>
<proteinExistence type="predicted"/>
<evidence type="ECO:0000259" key="4">
    <source>
        <dbReference type="PROSITE" id="PS50853"/>
    </source>
</evidence>
<feature type="domain" description="Fibronectin type-III" evidence="4">
    <location>
        <begin position="393"/>
        <end position="493"/>
    </location>
</feature>
<gene>
    <name evidence="5" type="ORF">FUA48_14940</name>
</gene>
<dbReference type="SUPFAM" id="SSF49265">
    <property type="entry name" value="Fibronectin type III"/>
    <property type="match status" value="1"/>
</dbReference>
<dbReference type="EMBL" id="CP042831">
    <property type="protein sequence ID" value="QEE50827.1"/>
    <property type="molecule type" value="Genomic_DNA"/>
</dbReference>
<dbReference type="Pfam" id="PF09113">
    <property type="entry name" value="N-glycanase_C"/>
    <property type="match status" value="1"/>
</dbReference>
<feature type="signal peptide" evidence="3">
    <location>
        <begin position="1"/>
        <end position="39"/>
    </location>
</feature>
<evidence type="ECO:0000313" key="6">
    <source>
        <dbReference type="Proteomes" id="UP000321222"/>
    </source>
</evidence>